<accession>A0AAN9D0T7</accession>
<evidence type="ECO:0000313" key="3">
    <source>
        <dbReference type="Proteomes" id="UP001364617"/>
    </source>
</evidence>
<dbReference type="AlphaFoldDB" id="A0AAN9D0T7"/>
<name>A0AAN9D0T7_9TELE</name>
<evidence type="ECO:0000313" key="2">
    <source>
        <dbReference type="EMBL" id="KAK7155122.1"/>
    </source>
</evidence>
<gene>
    <name evidence="2" type="ORF">R3I93_009920</name>
</gene>
<dbReference type="InterPro" id="IPR007914">
    <property type="entry name" value="UPF0193"/>
</dbReference>
<sequence>MMASGFKYKESRVTNVNYRTETRQLIQLMMQKSGLTDFQQKQINNQLKNGGALPLTFTPVEQKKVQSEPRVCRVTSLTGHQLRRSAEKCSAGDNYKREKFQPSATRDLEKEKRRLQNVLSTGKKDARPTHSQRDSTEKREQQIDKFQEVLDEIEDRRQFLEEMMALGKGDTYEHLINTEISQKICELEKIDRKRSEELRALNLNGKEELQSKERDGERAGDNIR</sequence>
<proteinExistence type="predicted"/>
<dbReference type="EMBL" id="JAYKXH010000010">
    <property type="protein sequence ID" value="KAK7155122.1"/>
    <property type="molecule type" value="Genomic_DNA"/>
</dbReference>
<organism evidence="2 3">
    <name type="scientific">Phoxinus phoxinus</name>
    <name type="common">Eurasian minnow</name>
    <dbReference type="NCBI Taxonomy" id="58324"/>
    <lineage>
        <taxon>Eukaryota</taxon>
        <taxon>Metazoa</taxon>
        <taxon>Chordata</taxon>
        <taxon>Craniata</taxon>
        <taxon>Vertebrata</taxon>
        <taxon>Euteleostomi</taxon>
        <taxon>Actinopterygii</taxon>
        <taxon>Neopterygii</taxon>
        <taxon>Teleostei</taxon>
        <taxon>Ostariophysi</taxon>
        <taxon>Cypriniformes</taxon>
        <taxon>Leuciscidae</taxon>
        <taxon>Phoxininae</taxon>
        <taxon>Phoxinus</taxon>
    </lineage>
</organism>
<dbReference type="Pfam" id="PF05250">
    <property type="entry name" value="UPF0193"/>
    <property type="match status" value="1"/>
</dbReference>
<feature type="compositionally biased region" description="Basic and acidic residues" evidence="1">
    <location>
        <begin position="122"/>
        <end position="141"/>
    </location>
</feature>
<comment type="caution">
    <text evidence="2">The sequence shown here is derived from an EMBL/GenBank/DDBJ whole genome shotgun (WGS) entry which is preliminary data.</text>
</comment>
<dbReference type="PANTHER" id="PTHR28348:SF1">
    <property type="entry name" value="UPF0193 PROTEIN EVG1"/>
    <property type="match status" value="1"/>
</dbReference>
<dbReference type="Proteomes" id="UP001364617">
    <property type="component" value="Unassembled WGS sequence"/>
</dbReference>
<feature type="region of interest" description="Disordered" evidence="1">
    <location>
        <begin position="117"/>
        <end position="141"/>
    </location>
</feature>
<evidence type="ECO:0000256" key="1">
    <source>
        <dbReference type="SAM" id="MobiDB-lite"/>
    </source>
</evidence>
<feature type="region of interest" description="Disordered" evidence="1">
    <location>
        <begin position="205"/>
        <end position="224"/>
    </location>
</feature>
<reference evidence="2 3" key="1">
    <citation type="submission" date="2024-02" db="EMBL/GenBank/DDBJ databases">
        <title>Chromosome-level genome assembly of the Eurasian Minnow (Phoxinus phoxinus).</title>
        <authorList>
            <person name="Oriowo T.O."/>
            <person name="Martin S."/>
            <person name="Stange M."/>
            <person name="Chrysostomakis Y."/>
            <person name="Brown T."/>
            <person name="Winkler S."/>
            <person name="Kukowka S."/>
            <person name="Myers E.W."/>
            <person name="Bohne A."/>
        </authorList>
    </citation>
    <scope>NUCLEOTIDE SEQUENCE [LARGE SCALE GENOMIC DNA]</scope>
    <source>
        <strain evidence="2">ZFMK-TIS-60720</strain>
        <tissue evidence="2">Whole Organism</tissue>
    </source>
</reference>
<protein>
    <submittedName>
        <fullName evidence="2">Uncharacterized protein</fullName>
    </submittedName>
</protein>
<dbReference type="PANTHER" id="PTHR28348">
    <property type="entry name" value="UPF0193 PROTEIN EVG1"/>
    <property type="match status" value="1"/>
</dbReference>
<keyword evidence="3" id="KW-1185">Reference proteome</keyword>